<dbReference type="InterPro" id="IPR015915">
    <property type="entry name" value="Kelch-typ_b-propeller"/>
</dbReference>
<gene>
    <name evidence="13" type="primary">Klhl3</name>
    <name evidence="13" type="ORF">GTO95_0017193</name>
</gene>
<proteinExistence type="inferred from homology"/>
<dbReference type="Proteomes" id="UP000736164">
    <property type="component" value="Unassembled WGS sequence"/>
</dbReference>
<evidence type="ECO:0000256" key="11">
    <source>
        <dbReference type="ARBA" id="ARBA00035639"/>
    </source>
</evidence>
<dbReference type="GO" id="GO:0016567">
    <property type="term" value="P:protein ubiquitination"/>
    <property type="evidence" value="ECO:0007669"/>
    <property type="project" value="UniProtKB-UniPathway"/>
</dbReference>
<evidence type="ECO:0000256" key="8">
    <source>
        <dbReference type="ARBA" id="ARBA00023203"/>
    </source>
</evidence>
<dbReference type="PANTHER" id="PTHR24412:SF179">
    <property type="entry name" value="KELCH-LIKE PROTEIN 3"/>
    <property type="match status" value="1"/>
</dbReference>
<evidence type="ECO:0000256" key="9">
    <source>
        <dbReference type="ARBA" id="ARBA00023212"/>
    </source>
</evidence>
<dbReference type="Gene3D" id="2.120.10.80">
    <property type="entry name" value="Kelch-type beta propeller"/>
    <property type="match status" value="2"/>
</dbReference>
<comment type="pathway">
    <text evidence="3">Protein modification; protein ubiquitination.</text>
</comment>
<accession>A0A8J7TE91</accession>
<dbReference type="InterPro" id="IPR017096">
    <property type="entry name" value="BTB-kelch_protein"/>
</dbReference>
<keyword evidence="4" id="KW-0880">Kelch repeat</keyword>
<dbReference type="SUPFAM" id="SSF54695">
    <property type="entry name" value="POZ domain"/>
    <property type="match status" value="1"/>
</dbReference>
<dbReference type="FunFam" id="1.25.40.420:FF:000001">
    <property type="entry name" value="Kelch-like family member 12"/>
    <property type="match status" value="1"/>
</dbReference>
<dbReference type="InterPro" id="IPR000210">
    <property type="entry name" value="BTB/POZ_dom"/>
</dbReference>
<evidence type="ECO:0000259" key="12">
    <source>
        <dbReference type="PROSITE" id="PS50097"/>
    </source>
</evidence>
<dbReference type="SMART" id="SM00875">
    <property type="entry name" value="BACK"/>
    <property type="match status" value="1"/>
</dbReference>
<dbReference type="GO" id="GO:0005856">
    <property type="term" value="C:cytoskeleton"/>
    <property type="evidence" value="ECO:0007669"/>
    <property type="project" value="UniProtKB-SubCell"/>
</dbReference>
<dbReference type="SUPFAM" id="SSF117281">
    <property type="entry name" value="Kelch motif"/>
    <property type="match status" value="1"/>
</dbReference>
<dbReference type="Pfam" id="PF00651">
    <property type="entry name" value="BTB"/>
    <property type="match status" value="1"/>
</dbReference>
<evidence type="ECO:0000256" key="5">
    <source>
        <dbReference type="ARBA" id="ARBA00022490"/>
    </source>
</evidence>
<evidence type="ECO:0000256" key="10">
    <source>
        <dbReference type="ARBA" id="ARBA00023889"/>
    </source>
</evidence>
<dbReference type="Gene3D" id="3.30.710.10">
    <property type="entry name" value="Potassium Channel Kv1.1, Chain A"/>
    <property type="match status" value="1"/>
</dbReference>
<dbReference type="Pfam" id="PF01344">
    <property type="entry name" value="Kelch_1"/>
    <property type="match status" value="6"/>
</dbReference>
<dbReference type="SMART" id="SM00225">
    <property type="entry name" value="BTB"/>
    <property type="match status" value="1"/>
</dbReference>
<evidence type="ECO:0000313" key="13">
    <source>
        <dbReference type="EMBL" id="MBN3320663.1"/>
    </source>
</evidence>
<dbReference type="CDD" id="cd18513">
    <property type="entry name" value="BACK_KLHL3"/>
    <property type="match status" value="1"/>
</dbReference>
<evidence type="ECO:0000256" key="6">
    <source>
        <dbReference type="ARBA" id="ARBA00022737"/>
    </source>
</evidence>
<keyword evidence="7" id="KW-0833">Ubl conjugation pathway</keyword>
<keyword evidence="5" id="KW-0963">Cytoplasm</keyword>
<feature type="non-terminal residue" evidence="13">
    <location>
        <position position="705"/>
    </location>
</feature>
<feature type="domain" description="BTB" evidence="12">
    <location>
        <begin position="40"/>
        <end position="107"/>
    </location>
</feature>
<dbReference type="InterPro" id="IPR011043">
    <property type="entry name" value="Gal_Oxase/kelch_b-propeller"/>
</dbReference>
<dbReference type="InterPro" id="IPR006652">
    <property type="entry name" value="Kelch_1"/>
</dbReference>
<keyword evidence="6" id="KW-0677">Repeat</keyword>
<evidence type="ECO:0000256" key="1">
    <source>
        <dbReference type="ARBA" id="ARBA00004245"/>
    </source>
</evidence>
<feature type="non-terminal residue" evidence="13">
    <location>
        <position position="1"/>
    </location>
</feature>
<dbReference type="GO" id="GO:0005829">
    <property type="term" value="C:cytosol"/>
    <property type="evidence" value="ECO:0007669"/>
    <property type="project" value="UniProtKB-SubCell"/>
</dbReference>
<dbReference type="EMBL" id="JAAWVO010052143">
    <property type="protein sequence ID" value="MBN3320663.1"/>
    <property type="molecule type" value="Genomic_DNA"/>
</dbReference>
<evidence type="ECO:0000256" key="3">
    <source>
        <dbReference type="ARBA" id="ARBA00004906"/>
    </source>
</evidence>
<dbReference type="InterPro" id="IPR011333">
    <property type="entry name" value="SKP1/BTB/POZ_sf"/>
</dbReference>
<evidence type="ECO:0000313" key="14">
    <source>
        <dbReference type="Proteomes" id="UP000736164"/>
    </source>
</evidence>
<keyword evidence="8" id="KW-0009">Actin-binding</keyword>
<evidence type="ECO:0000256" key="2">
    <source>
        <dbReference type="ARBA" id="ARBA00004514"/>
    </source>
</evidence>
<protein>
    <recommendedName>
        <fullName evidence="10">Kelch-like protein 3</fullName>
    </recommendedName>
</protein>
<comment type="caution">
    <text evidence="13">The sequence shown here is derived from an EMBL/GenBank/DDBJ whole genome shotgun (WGS) entry which is preliminary data.</text>
</comment>
<dbReference type="AlphaFoldDB" id="A0A8J7TE91"/>
<dbReference type="FunFam" id="3.30.710.10:FF:000001">
    <property type="entry name" value="Kelch-like family member 20"/>
    <property type="match status" value="1"/>
</dbReference>
<dbReference type="InterPro" id="IPR011705">
    <property type="entry name" value="BACK"/>
</dbReference>
<dbReference type="PIRSF" id="PIRSF037037">
    <property type="entry name" value="Kelch-like_protein_gigaxonin"/>
    <property type="match status" value="1"/>
</dbReference>
<name>A0A8J7TE91_ATRSP</name>
<keyword evidence="9" id="KW-0206">Cytoskeleton</keyword>
<dbReference type="SUPFAM" id="SSF50965">
    <property type="entry name" value="Galactose oxidase, central domain"/>
    <property type="match status" value="1"/>
</dbReference>
<dbReference type="UniPathway" id="UPA00143"/>
<reference evidence="13" key="1">
    <citation type="journal article" date="2021" name="Cell">
        <title>Tracing the genetic footprints of vertebrate landing in non-teleost ray-finned fishes.</title>
        <authorList>
            <person name="Bi X."/>
            <person name="Wang K."/>
            <person name="Yang L."/>
            <person name="Pan H."/>
            <person name="Jiang H."/>
            <person name="Wei Q."/>
            <person name="Fang M."/>
            <person name="Yu H."/>
            <person name="Zhu C."/>
            <person name="Cai Y."/>
            <person name="He Y."/>
            <person name="Gan X."/>
            <person name="Zeng H."/>
            <person name="Yu D."/>
            <person name="Zhu Y."/>
            <person name="Jiang H."/>
            <person name="Qiu Q."/>
            <person name="Yang H."/>
            <person name="Zhang Y.E."/>
            <person name="Wang W."/>
            <person name="Zhu M."/>
            <person name="He S."/>
            <person name="Zhang G."/>
        </authorList>
    </citation>
    <scope>NUCLEOTIDE SEQUENCE</scope>
    <source>
        <strain evidence="13">Allg_001</strain>
    </source>
</reference>
<evidence type="ECO:0000256" key="4">
    <source>
        <dbReference type="ARBA" id="ARBA00022441"/>
    </source>
</evidence>
<sequence length="705" mass="78430">MAAQGTRCLEFWKWPGWVVDSYSCFFSSNAGVSRSKKMLCDVLLAAEGIEIPAHRLVLSACSPYFCAMFTGDMSESKAQRVEIKDVDGQTLRKLVDYIYTAEIKVTEDNVQVLLPAASLLQLMDVREVCCDFLQAQLHPTNCLGIRAFADLHTCTQLLRQAHTYAELHFSEVMLGEEFLGLNLQQVCSLISSDKLTVSSEEKVFEAMIAWIKYDKETRLEHMPKMMEHVRLPLLPRDYLVQIVEEEALIKNNNTCKDFLIEAMKYHLLPADQRHLMKTARTRPRTPVSLPKVMIVVGGQAPKAIRSVECYDIQEDRWYPVADLPTRRCRAGVVSMAGCVYAVGGFNGSLRVRTADVYDGAKDQWNSIPSMQERRSTLGAAVLGELLYAVGGFDGSTGLFPADSRRNTTFRLWSLLQVKLCVSFLLCSAENKPVLVPLQPTPAAAYAAAYWNYCNRSVHNQAQTVFHRKLESCYSTHLRLPESCGLSSVEAYSCKSNEWVFVAPMNTRRSSVGVGVVDGKLYAVGGYDGASRQCLSTVEVYNPVSNQWSFVADMSTRRSGAEKHLIYFIILKALNVYTDMAANDYLNCDIIYLAYGLWEFPSSVGVLGGQLYAAGGHDGPLVRKSVEVYDPPSNTWRQVCDMNMCRRNAGVCAISGLLYVIGGDDGSCNLSSVEYYNPSTDTWSLLPTNMSNGRSYAGEGARAVAW</sequence>
<comment type="subcellular location">
    <subcellularLocation>
        <location evidence="1">Cytoplasm</location>
        <location evidence="1">Cytoskeleton</location>
    </subcellularLocation>
    <subcellularLocation>
        <location evidence="2">Cytoplasm</location>
        <location evidence="2">Cytosol</location>
    </subcellularLocation>
</comment>
<dbReference type="GO" id="GO:0003779">
    <property type="term" value="F:actin binding"/>
    <property type="evidence" value="ECO:0007669"/>
    <property type="project" value="UniProtKB-KW"/>
</dbReference>
<comment type="similarity">
    <text evidence="11">Belongs to the KLHL3 family.</text>
</comment>
<dbReference type="PANTHER" id="PTHR24412">
    <property type="entry name" value="KELCH PROTEIN"/>
    <property type="match status" value="1"/>
</dbReference>
<dbReference type="SMART" id="SM00612">
    <property type="entry name" value="Kelch"/>
    <property type="match status" value="6"/>
</dbReference>
<dbReference type="PROSITE" id="PS50097">
    <property type="entry name" value="BTB"/>
    <property type="match status" value="1"/>
</dbReference>
<evidence type="ECO:0000256" key="7">
    <source>
        <dbReference type="ARBA" id="ARBA00022786"/>
    </source>
</evidence>
<organism evidence="13 14">
    <name type="scientific">Atractosteus spatula</name>
    <name type="common">Alligator gar</name>
    <name type="synonym">Lepisosteus spatula</name>
    <dbReference type="NCBI Taxonomy" id="7917"/>
    <lineage>
        <taxon>Eukaryota</taxon>
        <taxon>Metazoa</taxon>
        <taxon>Chordata</taxon>
        <taxon>Craniata</taxon>
        <taxon>Vertebrata</taxon>
        <taxon>Euteleostomi</taxon>
        <taxon>Actinopterygii</taxon>
        <taxon>Neopterygii</taxon>
        <taxon>Holostei</taxon>
        <taxon>Semionotiformes</taxon>
        <taxon>Lepisosteidae</taxon>
        <taxon>Atractosteus</taxon>
    </lineage>
</organism>
<dbReference type="Gene3D" id="1.25.40.420">
    <property type="match status" value="1"/>
</dbReference>
<dbReference type="Pfam" id="PF07707">
    <property type="entry name" value="BACK"/>
    <property type="match status" value="1"/>
</dbReference>
<keyword evidence="14" id="KW-1185">Reference proteome</keyword>
<dbReference type="InterPro" id="IPR030578">
    <property type="entry name" value="KLHL3_BACK"/>
</dbReference>